<evidence type="ECO:0000313" key="3">
    <source>
        <dbReference type="EMBL" id="MFC5864791.1"/>
    </source>
</evidence>
<dbReference type="InterPro" id="IPR014729">
    <property type="entry name" value="Rossmann-like_a/b/a_fold"/>
</dbReference>
<dbReference type="EMBL" id="JBHSPH010000010">
    <property type="protein sequence ID" value="MFC5864791.1"/>
    <property type="molecule type" value="Genomic_DNA"/>
</dbReference>
<dbReference type="Gene3D" id="3.40.50.620">
    <property type="entry name" value="HUPs"/>
    <property type="match status" value="1"/>
</dbReference>
<comment type="caution">
    <text evidence="3">The sequence shown here is derived from an EMBL/GenBank/DDBJ whole genome shotgun (WGS) entry which is preliminary data.</text>
</comment>
<keyword evidence="4" id="KW-1185">Reference proteome</keyword>
<keyword evidence="1" id="KW-0472">Membrane</keyword>
<dbReference type="Pfam" id="PF02698">
    <property type="entry name" value="DUF218"/>
    <property type="match status" value="1"/>
</dbReference>
<dbReference type="CDD" id="cd06259">
    <property type="entry name" value="YdcF-like"/>
    <property type="match status" value="1"/>
</dbReference>
<organism evidence="3 4">
    <name type="scientific">Acidicapsa dinghuensis</name>
    <dbReference type="NCBI Taxonomy" id="2218256"/>
    <lineage>
        <taxon>Bacteria</taxon>
        <taxon>Pseudomonadati</taxon>
        <taxon>Acidobacteriota</taxon>
        <taxon>Terriglobia</taxon>
        <taxon>Terriglobales</taxon>
        <taxon>Acidobacteriaceae</taxon>
        <taxon>Acidicapsa</taxon>
    </lineage>
</organism>
<dbReference type="InterPro" id="IPR003848">
    <property type="entry name" value="DUF218"/>
</dbReference>
<dbReference type="InterPro" id="IPR051599">
    <property type="entry name" value="Cell_Envelope_Assoc"/>
</dbReference>
<feature type="domain" description="DUF218" evidence="2">
    <location>
        <begin position="58"/>
        <end position="203"/>
    </location>
</feature>
<keyword evidence="1" id="KW-0812">Transmembrane</keyword>
<evidence type="ECO:0000313" key="4">
    <source>
        <dbReference type="Proteomes" id="UP001596091"/>
    </source>
</evidence>
<sequence length="213" mass="23614">MAKENGVQGTRSGWFESALRFVILFVLAVGVSFSIAWCIWVYVHIERYAYLDEAAPADVICVFGAAEYGGRPSPILRARLDHALALYEHKIAPTIITLGGGAPGDTYSEGEVGQAYLMANGVPEKAIIAETHSRNTEEQAMRVVSIARANGYKHVVIVSDPTHLFRIRSICEREGLPVLTSPRPQITAVGSSSEWQQVWHEIVTYTLWRLHLH</sequence>
<dbReference type="PANTHER" id="PTHR30336">
    <property type="entry name" value="INNER MEMBRANE PROTEIN, PROBABLE PERMEASE"/>
    <property type="match status" value="1"/>
</dbReference>
<protein>
    <submittedName>
        <fullName evidence="3">YdcF family protein</fullName>
    </submittedName>
</protein>
<evidence type="ECO:0000256" key="1">
    <source>
        <dbReference type="SAM" id="Phobius"/>
    </source>
</evidence>
<name>A0ABW1EKG0_9BACT</name>
<accession>A0ABW1EKG0</accession>
<keyword evidence="1" id="KW-1133">Transmembrane helix</keyword>
<proteinExistence type="predicted"/>
<gene>
    <name evidence="3" type="ORF">ACFPT7_20955</name>
</gene>
<dbReference type="PANTHER" id="PTHR30336:SF20">
    <property type="entry name" value="DUF218 DOMAIN-CONTAINING PROTEIN"/>
    <property type="match status" value="1"/>
</dbReference>
<dbReference type="RefSeq" id="WP_263332538.1">
    <property type="nucleotide sequence ID" value="NZ_JAGSYH010000001.1"/>
</dbReference>
<evidence type="ECO:0000259" key="2">
    <source>
        <dbReference type="Pfam" id="PF02698"/>
    </source>
</evidence>
<dbReference type="Proteomes" id="UP001596091">
    <property type="component" value="Unassembled WGS sequence"/>
</dbReference>
<reference evidence="4" key="1">
    <citation type="journal article" date="2019" name="Int. J. Syst. Evol. Microbiol.">
        <title>The Global Catalogue of Microorganisms (GCM) 10K type strain sequencing project: providing services to taxonomists for standard genome sequencing and annotation.</title>
        <authorList>
            <consortium name="The Broad Institute Genomics Platform"/>
            <consortium name="The Broad Institute Genome Sequencing Center for Infectious Disease"/>
            <person name="Wu L."/>
            <person name="Ma J."/>
        </authorList>
    </citation>
    <scope>NUCLEOTIDE SEQUENCE [LARGE SCALE GENOMIC DNA]</scope>
    <source>
        <strain evidence="4">JCM 4087</strain>
    </source>
</reference>
<feature type="transmembrane region" description="Helical" evidence="1">
    <location>
        <begin position="21"/>
        <end position="43"/>
    </location>
</feature>